<protein>
    <submittedName>
        <fullName evidence="2">Uncharacterized protein</fullName>
    </submittedName>
</protein>
<dbReference type="Proteomes" id="UP000270924">
    <property type="component" value="Unassembled WGS sequence"/>
</dbReference>
<organism evidence="2 3">
    <name type="scientific">Wuchereria bancrofti</name>
    <dbReference type="NCBI Taxonomy" id="6293"/>
    <lineage>
        <taxon>Eukaryota</taxon>
        <taxon>Metazoa</taxon>
        <taxon>Ecdysozoa</taxon>
        <taxon>Nematoda</taxon>
        <taxon>Chromadorea</taxon>
        <taxon>Rhabditida</taxon>
        <taxon>Spirurina</taxon>
        <taxon>Spiruromorpha</taxon>
        <taxon>Filarioidea</taxon>
        <taxon>Onchocercidae</taxon>
        <taxon>Wuchereria</taxon>
    </lineage>
</organism>
<dbReference type="OMA" id="EPLFAFK"/>
<evidence type="ECO:0000256" key="1">
    <source>
        <dbReference type="SAM" id="Phobius"/>
    </source>
</evidence>
<gene>
    <name evidence="2" type="ORF">WBA_LOCUS335</name>
</gene>
<dbReference type="EMBL" id="UYWW01000041">
    <property type="protein sequence ID" value="VDM06949.1"/>
    <property type="molecule type" value="Genomic_DNA"/>
</dbReference>
<keyword evidence="1" id="KW-0472">Membrane</keyword>
<dbReference type="OrthoDB" id="5835206at2759"/>
<keyword evidence="3" id="KW-1185">Reference proteome</keyword>
<name>A0A3P7DU40_WUCBA</name>
<evidence type="ECO:0000313" key="3">
    <source>
        <dbReference type="Proteomes" id="UP000270924"/>
    </source>
</evidence>
<proteinExistence type="predicted"/>
<evidence type="ECO:0000313" key="2">
    <source>
        <dbReference type="EMBL" id="VDM06949.1"/>
    </source>
</evidence>
<accession>A0A3P7DU40</accession>
<dbReference type="AlphaFoldDB" id="A0A3P7DU40"/>
<sequence>MAQPWEAFITNSLFNTNLDRYKATAIMIYGTVLLLLHLPLLFAIAILNLHCQAVDATNDYFFRSPKWVNLGPSGGSLVSGRGNFRPGFSSSVSDSRFYLSEPLFAFKNMKDFQCSSDNGNAQLVPHMY</sequence>
<keyword evidence="1" id="KW-1133">Transmembrane helix</keyword>
<reference evidence="2 3" key="1">
    <citation type="submission" date="2018-11" db="EMBL/GenBank/DDBJ databases">
        <authorList>
            <consortium name="Pathogen Informatics"/>
        </authorList>
    </citation>
    <scope>NUCLEOTIDE SEQUENCE [LARGE SCALE GENOMIC DNA]</scope>
</reference>
<dbReference type="InParanoid" id="A0A3P7DU40"/>
<keyword evidence="1" id="KW-0812">Transmembrane</keyword>
<feature type="transmembrane region" description="Helical" evidence="1">
    <location>
        <begin position="26"/>
        <end position="47"/>
    </location>
</feature>